<feature type="non-terminal residue" evidence="1">
    <location>
        <position position="1"/>
    </location>
</feature>
<dbReference type="AlphaFoldDB" id="A0A4V2XMI3"/>
<reference evidence="1 2" key="1">
    <citation type="submission" date="2019-03" db="EMBL/GenBank/DDBJ databases">
        <title>Draft genome sequences of novel Actinobacteria.</title>
        <authorList>
            <person name="Sahin N."/>
            <person name="Ay H."/>
            <person name="Saygin H."/>
        </authorList>
    </citation>
    <scope>NUCLEOTIDE SEQUENCE [LARGE SCALE GENOMIC DNA]</scope>
    <source>
        <strain evidence="1 2">JCM 30547</strain>
    </source>
</reference>
<proteinExistence type="predicted"/>
<dbReference type="Proteomes" id="UP000295075">
    <property type="component" value="Unassembled WGS sequence"/>
</dbReference>
<evidence type="ECO:0000313" key="2">
    <source>
        <dbReference type="Proteomes" id="UP000295075"/>
    </source>
</evidence>
<comment type="caution">
    <text evidence="1">The sequence shown here is derived from an EMBL/GenBank/DDBJ whole genome shotgun (WGS) entry which is preliminary data.</text>
</comment>
<keyword evidence="2" id="KW-1185">Reference proteome</keyword>
<organism evidence="1 2">
    <name type="scientific">Kribbella albertanoniae</name>
    <dbReference type="NCBI Taxonomy" id="1266829"/>
    <lineage>
        <taxon>Bacteria</taxon>
        <taxon>Bacillati</taxon>
        <taxon>Actinomycetota</taxon>
        <taxon>Actinomycetes</taxon>
        <taxon>Propionibacteriales</taxon>
        <taxon>Kribbellaceae</taxon>
        <taxon>Kribbella</taxon>
    </lineage>
</organism>
<sequence length="46" mass="4556">PPSAGLPELPAIDLVLITNPRAAKEPAEALTAAILGSNAPLKPDAA</sequence>
<name>A0A4V2XMI3_9ACTN</name>
<dbReference type="EMBL" id="SMKA01000452">
    <property type="protein sequence ID" value="TDC14256.1"/>
    <property type="molecule type" value="Genomic_DNA"/>
</dbReference>
<evidence type="ECO:0000313" key="1">
    <source>
        <dbReference type="EMBL" id="TDC14256.1"/>
    </source>
</evidence>
<accession>A0A4V2XMI3</accession>
<gene>
    <name evidence="1" type="ORF">E1261_43890</name>
</gene>
<protein>
    <submittedName>
        <fullName evidence="1">LysR family transcriptional regulator</fullName>
    </submittedName>
</protein>